<dbReference type="AlphaFoldDB" id="A0A9P7A2L0"/>
<organism evidence="1 2">
    <name type="scientific">Suillus placidus</name>
    <dbReference type="NCBI Taxonomy" id="48579"/>
    <lineage>
        <taxon>Eukaryota</taxon>
        <taxon>Fungi</taxon>
        <taxon>Dikarya</taxon>
        <taxon>Basidiomycota</taxon>
        <taxon>Agaricomycotina</taxon>
        <taxon>Agaricomycetes</taxon>
        <taxon>Agaricomycetidae</taxon>
        <taxon>Boletales</taxon>
        <taxon>Suillineae</taxon>
        <taxon>Suillaceae</taxon>
        <taxon>Suillus</taxon>
    </lineage>
</organism>
<dbReference type="EMBL" id="JABBWD010000006">
    <property type="protein sequence ID" value="KAG1781314.1"/>
    <property type="molecule type" value="Genomic_DNA"/>
</dbReference>
<reference evidence="1" key="1">
    <citation type="journal article" date="2020" name="New Phytol.">
        <title>Comparative genomics reveals dynamic genome evolution in host specialist ectomycorrhizal fungi.</title>
        <authorList>
            <person name="Lofgren L.A."/>
            <person name="Nguyen N.H."/>
            <person name="Vilgalys R."/>
            <person name="Ruytinx J."/>
            <person name="Liao H.L."/>
            <person name="Branco S."/>
            <person name="Kuo A."/>
            <person name="LaButti K."/>
            <person name="Lipzen A."/>
            <person name="Andreopoulos W."/>
            <person name="Pangilinan J."/>
            <person name="Riley R."/>
            <person name="Hundley H."/>
            <person name="Na H."/>
            <person name="Barry K."/>
            <person name="Grigoriev I.V."/>
            <person name="Stajich J.E."/>
            <person name="Kennedy P.G."/>
        </authorList>
    </citation>
    <scope>NUCLEOTIDE SEQUENCE</scope>
    <source>
        <strain evidence="1">DOB743</strain>
    </source>
</reference>
<accession>A0A9P7A2L0</accession>
<gene>
    <name evidence="1" type="ORF">EV702DRAFT_1042431</name>
</gene>
<dbReference type="OrthoDB" id="3163890at2759"/>
<dbReference type="Proteomes" id="UP000714275">
    <property type="component" value="Unassembled WGS sequence"/>
</dbReference>
<evidence type="ECO:0000313" key="1">
    <source>
        <dbReference type="EMBL" id="KAG1781314.1"/>
    </source>
</evidence>
<sequence>MPLQHQTQRSSWTTLPMMLLQTLANSSGGVMDGLLCLQETLKHVSKGISDSTESEYKRLILNCDTFLREHGLLWDGESLFSHPPRQEAAYLIVAWIMDACDSVKLDGTNKPSTNERGLYGHAQKMRAAMTYAFGRLQGLGNLPWHESELHSGQMLGNPLVSVEVSSYMCSLRRRKVQAGEVAVSARAITSHILNKMYHFNHRPENWAILDYRPRGRGDGSNIKPFWLWIMPMEAHLCAVQAIAKWITASGIMTGYLFQKFASSDRIAEANQPLVATVSHM</sequence>
<comment type="caution">
    <text evidence="1">The sequence shown here is derived from an EMBL/GenBank/DDBJ whole genome shotgun (WGS) entry which is preliminary data.</text>
</comment>
<proteinExistence type="predicted"/>
<keyword evidence="2" id="KW-1185">Reference proteome</keyword>
<evidence type="ECO:0000313" key="2">
    <source>
        <dbReference type="Proteomes" id="UP000714275"/>
    </source>
</evidence>
<name>A0A9P7A2L0_9AGAM</name>
<protein>
    <submittedName>
        <fullName evidence="1">Uncharacterized protein</fullName>
    </submittedName>
</protein>